<proteinExistence type="predicted"/>
<evidence type="ECO:0000259" key="3">
    <source>
        <dbReference type="Pfam" id="PF14016"/>
    </source>
</evidence>
<reference evidence="4 5" key="1">
    <citation type="submission" date="2024-10" db="EMBL/GenBank/DDBJ databases">
        <title>The Natural Products Discovery Center: Release of the First 8490 Sequenced Strains for Exploring Actinobacteria Biosynthetic Diversity.</title>
        <authorList>
            <person name="Kalkreuter E."/>
            <person name="Kautsar S.A."/>
            <person name="Yang D."/>
            <person name="Bader C.D."/>
            <person name="Teijaro C.N."/>
            <person name="Fluegel L."/>
            <person name="Davis C.M."/>
            <person name="Simpson J.R."/>
            <person name="Lauterbach L."/>
            <person name="Steele A.D."/>
            <person name="Gui C."/>
            <person name="Meng S."/>
            <person name="Li G."/>
            <person name="Viehrig K."/>
            <person name="Ye F."/>
            <person name="Su P."/>
            <person name="Kiefer A.F."/>
            <person name="Nichols A."/>
            <person name="Cepeda A.J."/>
            <person name="Yan W."/>
            <person name="Fan B."/>
            <person name="Jiang Y."/>
            <person name="Adhikari A."/>
            <person name="Zheng C.-J."/>
            <person name="Schuster L."/>
            <person name="Cowan T.M."/>
            <person name="Smanski M.J."/>
            <person name="Chevrette M.G."/>
            <person name="De Carvalho L.P.S."/>
            <person name="Shen B."/>
        </authorList>
    </citation>
    <scope>NUCLEOTIDE SEQUENCE [LARGE SCALE GENOMIC DNA]</scope>
    <source>
        <strain evidence="4 5">NPDC006488</strain>
    </source>
</reference>
<feature type="compositionally biased region" description="Low complexity" evidence="1">
    <location>
        <begin position="40"/>
        <end position="95"/>
    </location>
</feature>
<evidence type="ECO:0000256" key="1">
    <source>
        <dbReference type="SAM" id="MobiDB-lite"/>
    </source>
</evidence>
<gene>
    <name evidence="4" type="ORF">ACFYNQ_20965</name>
</gene>
<evidence type="ECO:0000256" key="2">
    <source>
        <dbReference type="SAM" id="SignalP"/>
    </source>
</evidence>
<dbReference type="InterPro" id="IPR025326">
    <property type="entry name" value="DUF4232"/>
</dbReference>
<dbReference type="PROSITE" id="PS51257">
    <property type="entry name" value="PROKAR_LIPOPROTEIN"/>
    <property type="match status" value="1"/>
</dbReference>
<keyword evidence="2" id="KW-0732">Signal</keyword>
<comment type="caution">
    <text evidence="4">The sequence shown here is derived from an EMBL/GenBank/DDBJ whole genome shotgun (WGS) entry which is preliminary data.</text>
</comment>
<dbReference type="EMBL" id="JBIAHM010000007">
    <property type="protein sequence ID" value="MFE9601027.1"/>
    <property type="molecule type" value="Genomic_DNA"/>
</dbReference>
<accession>A0ABW6M6W7</accession>
<feature type="signal peptide" evidence="2">
    <location>
        <begin position="1"/>
        <end position="26"/>
    </location>
</feature>
<dbReference type="Pfam" id="PF14016">
    <property type="entry name" value="DUF4232"/>
    <property type="match status" value="1"/>
</dbReference>
<name>A0ABW6M6W7_9ACTN</name>
<dbReference type="Proteomes" id="UP001601303">
    <property type="component" value="Unassembled WGS sequence"/>
</dbReference>
<dbReference type="RefSeq" id="WP_388107932.1">
    <property type="nucleotide sequence ID" value="NZ_JBIAHM010000007.1"/>
</dbReference>
<feature type="region of interest" description="Disordered" evidence="1">
    <location>
        <begin position="35"/>
        <end position="95"/>
    </location>
</feature>
<dbReference type="InterPro" id="IPR006311">
    <property type="entry name" value="TAT_signal"/>
</dbReference>
<evidence type="ECO:0000313" key="5">
    <source>
        <dbReference type="Proteomes" id="UP001601303"/>
    </source>
</evidence>
<sequence>MSDTIFRRRTALLAAGLAATASLALTACGTEQAAQDRSNPVAADSGASATATPGTSGTDTGAAASGTDSAVTVSKPGRSGTASKGSTGSKGSSGTVTVTCTGADTEVTAQTVTRPLNHLLLAVKNTGSQTCNLYGYPALDFQDAQAVPPVDKDTQPQAVTTLRPGQSGYAGVLLSAADGSGSGGYTAKTLKVIFQNRALDFVGSGVKVALPAKGVWIDSSLTTTYWLTDPEDALD</sequence>
<keyword evidence="5" id="KW-1185">Reference proteome</keyword>
<evidence type="ECO:0000313" key="4">
    <source>
        <dbReference type="EMBL" id="MFE9601027.1"/>
    </source>
</evidence>
<protein>
    <submittedName>
        <fullName evidence="4">DUF4232 domain-containing protein</fullName>
    </submittedName>
</protein>
<feature type="chain" id="PRO_5046441281" evidence="2">
    <location>
        <begin position="27"/>
        <end position="235"/>
    </location>
</feature>
<feature type="domain" description="DUF4232" evidence="3">
    <location>
        <begin position="100"/>
        <end position="226"/>
    </location>
</feature>
<organism evidence="4 5">
    <name type="scientific">Streptomyces hokutonensis</name>
    <dbReference type="NCBI Taxonomy" id="1306990"/>
    <lineage>
        <taxon>Bacteria</taxon>
        <taxon>Bacillati</taxon>
        <taxon>Actinomycetota</taxon>
        <taxon>Actinomycetes</taxon>
        <taxon>Kitasatosporales</taxon>
        <taxon>Streptomycetaceae</taxon>
        <taxon>Streptomyces</taxon>
    </lineage>
</organism>
<dbReference type="PROSITE" id="PS51318">
    <property type="entry name" value="TAT"/>
    <property type="match status" value="1"/>
</dbReference>